<evidence type="ECO:0000313" key="2">
    <source>
        <dbReference type="EMBL" id="CAL1413126.1"/>
    </source>
</evidence>
<dbReference type="AlphaFoldDB" id="A0AAV2GQS6"/>
<protein>
    <submittedName>
        <fullName evidence="2">Uncharacterized protein</fullName>
    </submittedName>
</protein>
<evidence type="ECO:0000313" key="3">
    <source>
        <dbReference type="Proteomes" id="UP001497516"/>
    </source>
</evidence>
<name>A0AAV2GQS6_9ROSI</name>
<dbReference type="EMBL" id="OZ034822">
    <property type="protein sequence ID" value="CAL1413126.1"/>
    <property type="molecule type" value="Genomic_DNA"/>
</dbReference>
<feature type="compositionally biased region" description="Basic and acidic residues" evidence="1">
    <location>
        <begin position="1"/>
        <end position="11"/>
    </location>
</feature>
<dbReference type="Proteomes" id="UP001497516">
    <property type="component" value="Chromosome 9"/>
</dbReference>
<accession>A0AAV2GQS6</accession>
<keyword evidence="3" id="KW-1185">Reference proteome</keyword>
<reference evidence="2 3" key="1">
    <citation type="submission" date="2024-04" db="EMBL/GenBank/DDBJ databases">
        <authorList>
            <person name="Fracassetti M."/>
        </authorList>
    </citation>
    <scope>NUCLEOTIDE SEQUENCE [LARGE SCALE GENOMIC DNA]</scope>
</reference>
<organism evidence="2 3">
    <name type="scientific">Linum trigynum</name>
    <dbReference type="NCBI Taxonomy" id="586398"/>
    <lineage>
        <taxon>Eukaryota</taxon>
        <taxon>Viridiplantae</taxon>
        <taxon>Streptophyta</taxon>
        <taxon>Embryophyta</taxon>
        <taxon>Tracheophyta</taxon>
        <taxon>Spermatophyta</taxon>
        <taxon>Magnoliopsida</taxon>
        <taxon>eudicotyledons</taxon>
        <taxon>Gunneridae</taxon>
        <taxon>Pentapetalae</taxon>
        <taxon>rosids</taxon>
        <taxon>fabids</taxon>
        <taxon>Malpighiales</taxon>
        <taxon>Linaceae</taxon>
        <taxon>Linum</taxon>
    </lineage>
</organism>
<gene>
    <name evidence="2" type="ORF">LTRI10_LOCUS52378</name>
</gene>
<evidence type="ECO:0000256" key="1">
    <source>
        <dbReference type="SAM" id="MobiDB-lite"/>
    </source>
</evidence>
<proteinExistence type="predicted"/>
<feature type="region of interest" description="Disordered" evidence="1">
    <location>
        <begin position="1"/>
        <end position="43"/>
    </location>
</feature>
<sequence>MNDESGSKEAAEQSIAGEVRRNDSNTQESVPRTHIRKVSTGRVGSSVVGTVIATCFTDEFSSSTSWTL</sequence>